<dbReference type="Proteomes" id="UP000276133">
    <property type="component" value="Unassembled WGS sequence"/>
</dbReference>
<reference evidence="1 2" key="1">
    <citation type="journal article" date="2018" name="Sci. Rep.">
        <title>Genomic signatures of local adaptation to the degree of environmental predictability in rotifers.</title>
        <authorList>
            <person name="Franch-Gras L."/>
            <person name="Hahn C."/>
            <person name="Garcia-Roger E.M."/>
            <person name="Carmona M.J."/>
            <person name="Serra M."/>
            <person name="Gomez A."/>
        </authorList>
    </citation>
    <scope>NUCLEOTIDE SEQUENCE [LARGE SCALE GENOMIC DNA]</scope>
    <source>
        <strain evidence="1">HYR1</strain>
    </source>
</reference>
<comment type="caution">
    <text evidence="1">The sequence shown here is derived from an EMBL/GenBank/DDBJ whole genome shotgun (WGS) entry which is preliminary data.</text>
</comment>
<organism evidence="1 2">
    <name type="scientific">Brachionus plicatilis</name>
    <name type="common">Marine rotifer</name>
    <name type="synonym">Brachionus muelleri</name>
    <dbReference type="NCBI Taxonomy" id="10195"/>
    <lineage>
        <taxon>Eukaryota</taxon>
        <taxon>Metazoa</taxon>
        <taxon>Spiralia</taxon>
        <taxon>Gnathifera</taxon>
        <taxon>Rotifera</taxon>
        <taxon>Eurotatoria</taxon>
        <taxon>Monogononta</taxon>
        <taxon>Pseudotrocha</taxon>
        <taxon>Ploima</taxon>
        <taxon>Brachionidae</taxon>
        <taxon>Brachionus</taxon>
    </lineage>
</organism>
<gene>
    <name evidence="1" type="ORF">BpHYR1_049450</name>
</gene>
<sequence>MGKITSFYKVTYYYIKLCNYTKNDLYNYLFQKNTTWLMKCNLTYGHCILSPLFPIKNSTHNSCNNKNTTNCHCQNQAYSLKSSQIIPNILPNKKITLPLFPSFSKSPLVVDSTVTLSDSVKVVKVPKGSTKSWSISHSFVNVTSSIAKIPYLVFTPSMTNSNSSISGTSTSTRFHLLLA</sequence>
<keyword evidence="2" id="KW-1185">Reference proteome</keyword>
<evidence type="ECO:0000313" key="1">
    <source>
        <dbReference type="EMBL" id="RNA33012.1"/>
    </source>
</evidence>
<name>A0A3M7SB71_BRAPC</name>
<evidence type="ECO:0000313" key="2">
    <source>
        <dbReference type="Proteomes" id="UP000276133"/>
    </source>
</evidence>
<accession>A0A3M7SB71</accession>
<protein>
    <submittedName>
        <fullName evidence="1">Uncharacterized protein</fullName>
    </submittedName>
</protein>
<proteinExistence type="predicted"/>
<dbReference type="AlphaFoldDB" id="A0A3M7SB71"/>
<dbReference type="EMBL" id="REGN01001713">
    <property type="protein sequence ID" value="RNA33012.1"/>
    <property type="molecule type" value="Genomic_DNA"/>
</dbReference>